<proteinExistence type="predicted"/>
<gene>
    <name evidence="2" type="ORF">PGLA2088_LOCUS5356</name>
</gene>
<dbReference type="AlphaFoldDB" id="A0A813I8V2"/>
<evidence type="ECO:0000256" key="1">
    <source>
        <dbReference type="SAM" id="MobiDB-lite"/>
    </source>
</evidence>
<accession>A0A813I8V2</accession>
<evidence type="ECO:0000313" key="2">
    <source>
        <dbReference type="EMBL" id="CAE8647052.1"/>
    </source>
</evidence>
<feature type="region of interest" description="Disordered" evidence="1">
    <location>
        <begin position="88"/>
        <end position="108"/>
    </location>
</feature>
<evidence type="ECO:0000313" key="3">
    <source>
        <dbReference type="Proteomes" id="UP000626109"/>
    </source>
</evidence>
<feature type="non-terminal residue" evidence="2">
    <location>
        <position position="108"/>
    </location>
</feature>
<dbReference type="Proteomes" id="UP000626109">
    <property type="component" value="Unassembled WGS sequence"/>
</dbReference>
<protein>
    <submittedName>
        <fullName evidence="2">Uncharacterized protein</fullName>
    </submittedName>
</protein>
<sequence>TLQAVPFGLLLPPGPKGQKNQGFWRRKSCFFFRLGFAAGGLFRTALTSEDWVRLHVGPPVSEHKVRCVFGLTSADLVASLRPDPLRPWEKAPPPLEATGLPLARLRPG</sequence>
<feature type="non-terminal residue" evidence="2">
    <location>
        <position position="1"/>
    </location>
</feature>
<reference evidence="2" key="1">
    <citation type="submission" date="2021-02" db="EMBL/GenBank/DDBJ databases">
        <authorList>
            <person name="Dougan E. K."/>
            <person name="Rhodes N."/>
            <person name="Thang M."/>
            <person name="Chan C."/>
        </authorList>
    </citation>
    <scope>NUCLEOTIDE SEQUENCE</scope>
</reference>
<dbReference type="EMBL" id="CAJNNW010005083">
    <property type="protein sequence ID" value="CAE8647052.1"/>
    <property type="molecule type" value="Genomic_DNA"/>
</dbReference>
<name>A0A813I8V2_POLGL</name>
<comment type="caution">
    <text evidence="2">The sequence shown here is derived from an EMBL/GenBank/DDBJ whole genome shotgun (WGS) entry which is preliminary data.</text>
</comment>
<organism evidence="2 3">
    <name type="scientific">Polarella glacialis</name>
    <name type="common">Dinoflagellate</name>
    <dbReference type="NCBI Taxonomy" id="89957"/>
    <lineage>
        <taxon>Eukaryota</taxon>
        <taxon>Sar</taxon>
        <taxon>Alveolata</taxon>
        <taxon>Dinophyceae</taxon>
        <taxon>Suessiales</taxon>
        <taxon>Suessiaceae</taxon>
        <taxon>Polarella</taxon>
    </lineage>
</organism>